<organism evidence="2 3">
    <name type="scientific">Caballeronia calidae</name>
    <dbReference type="NCBI Taxonomy" id="1777139"/>
    <lineage>
        <taxon>Bacteria</taxon>
        <taxon>Pseudomonadati</taxon>
        <taxon>Pseudomonadota</taxon>
        <taxon>Betaproteobacteria</taxon>
        <taxon>Burkholderiales</taxon>
        <taxon>Burkholderiaceae</taxon>
        <taxon>Caballeronia</taxon>
    </lineage>
</organism>
<evidence type="ECO:0000313" key="3">
    <source>
        <dbReference type="Proteomes" id="UP000071859"/>
    </source>
</evidence>
<accession>A0A158D9T0</accession>
<gene>
    <name evidence="2" type="ORF">AWB78_04841</name>
</gene>
<comment type="caution">
    <text evidence="2">The sequence shown here is derived from an EMBL/GenBank/DDBJ whole genome shotgun (WGS) entry which is preliminary data.</text>
</comment>
<dbReference type="Proteomes" id="UP000071859">
    <property type="component" value="Unassembled WGS sequence"/>
</dbReference>
<dbReference type="AlphaFoldDB" id="A0A158D9T0"/>
<reference evidence="2" key="1">
    <citation type="submission" date="2016-01" db="EMBL/GenBank/DDBJ databases">
        <authorList>
            <person name="Peeters C."/>
        </authorList>
    </citation>
    <scope>NUCLEOTIDE SEQUENCE</scope>
    <source>
        <strain evidence="2">LMG 29321</strain>
    </source>
</reference>
<dbReference type="OrthoDB" id="5445630at2"/>
<keyword evidence="3" id="KW-1185">Reference proteome</keyword>
<protein>
    <submittedName>
        <fullName evidence="2">Uncharacterized protein</fullName>
    </submittedName>
</protein>
<sequence>MGNEVRLRRLSLTLRRRRDVLFTSRDAEQRATAGARCFLADKFSWSHDRQIMAELRTLLELSDDDASAAWKIERAIETGELVTVPDQPMKGTSVHQNAGGERRGPKPRDVVAALPLFRRAASVAASVRSFERPRLPRLPAEDFPAIWAAEPGDVLPDGTIATALSDARPFEYVPEDFSDDTLEIARAA</sequence>
<dbReference type="EMBL" id="FCOX02000028">
    <property type="protein sequence ID" value="SAK90567.1"/>
    <property type="molecule type" value="Genomic_DNA"/>
</dbReference>
<feature type="region of interest" description="Disordered" evidence="1">
    <location>
        <begin position="86"/>
        <end position="106"/>
    </location>
</feature>
<proteinExistence type="predicted"/>
<name>A0A158D9T0_9BURK</name>
<evidence type="ECO:0000256" key="1">
    <source>
        <dbReference type="SAM" id="MobiDB-lite"/>
    </source>
</evidence>
<dbReference type="RefSeq" id="WP_157697605.1">
    <property type="nucleotide sequence ID" value="NZ_FCOX02000028.1"/>
</dbReference>
<evidence type="ECO:0000313" key="2">
    <source>
        <dbReference type="EMBL" id="SAK90567.1"/>
    </source>
</evidence>